<sequence length="576" mass="65962">MHLAKPWIRWSMAALLASLALSPLSACRPPVGNKTVYRSAFEGDVPSLDPIQIGDTQSHDVGHNIYNGLVCYRPRMTGPNQKLSDLVPDLAESWTVSPDGKTYTFKLRQGVKFHNGDDFSAEDVKFSIERLADPRNASKGLWTLDALSLEGLDAYQKACQAGQDVHLDSVKVLDKYTISLTLKDVIPFAMHVLAMSYYYIVPRNEVKKWGDQFSFHATGTGPFILKEWKSNQKLVLEKNPHYFEPGIPKLDELRYYIVPDENIRLLWFENGELDHLEPPIPAASFDRILSDPKWNKFGNKALRKIESLNDPAQSNVIKDKEWTIQYLGMDTQSEPFKDRRVRQAFNYAVNKRKIIDVVRNGRGIPARGVLPHGFPAFKADRSIPYPYDLQKAKALMAQAGWTDSNGDGILDKNGKPLKMAFWHNQSAIYAMLGAAVQADLRDLGIDIEVKSMEWASYIEKIKRNEATFFRFGWAADYPDPDNYLWTLFNSRNIGQDNVTRYNNPTFDTLVNKARTTVNWQEREKLYQDAESMIIEDAPWVFLYTNVEYKLVQPYVRGQQMHPLIRNEMSFVEILPH</sequence>
<dbReference type="Proteomes" id="UP000231019">
    <property type="component" value="Unassembled WGS sequence"/>
</dbReference>
<keyword evidence="3 4" id="KW-0732">Signal</keyword>
<dbReference type="AlphaFoldDB" id="A0A2M7FYS7"/>
<evidence type="ECO:0000256" key="1">
    <source>
        <dbReference type="ARBA" id="ARBA00005695"/>
    </source>
</evidence>
<dbReference type="Pfam" id="PF00496">
    <property type="entry name" value="SBP_bac_5"/>
    <property type="match status" value="1"/>
</dbReference>
<protein>
    <recommendedName>
        <fullName evidence="5">Solute-binding protein family 5 domain-containing protein</fullName>
    </recommendedName>
</protein>
<dbReference type="GO" id="GO:0043190">
    <property type="term" value="C:ATP-binding cassette (ABC) transporter complex"/>
    <property type="evidence" value="ECO:0007669"/>
    <property type="project" value="InterPro"/>
</dbReference>
<evidence type="ECO:0000313" key="7">
    <source>
        <dbReference type="Proteomes" id="UP000231019"/>
    </source>
</evidence>
<dbReference type="Gene3D" id="3.90.76.10">
    <property type="entry name" value="Dipeptide-binding Protein, Domain 1"/>
    <property type="match status" value="1"/>
</dbReference>
<dbReference type="InterPro" id="IPR039424">
    <property type="entry name" value="SBP_5"/>
</dbReference>
<evidence type="ECO:0000259" key="5">
    <source>
        <dbReference type="Pfam" id="PF00496"/>
    </source>
</evidence>
<feature type="domain" description="Solute-binding protein family 5" evidence="5">
    <location>
        <begin position="86"/>
        <end position="494"/>
    </location>
</feature>
<dbReference type="Gene3D" id="3.10.105.10">
    <property type="entry name" value="Dipeptide-binding Protein, Domain 3"/>
    <property type="match status" value="1"/>
</dbReference>
<dbReference type="Gene3D" id="3.40.190.10">
    <property type="entry name" value="Periplasmic binding protein-like II"/>
    <property type="match status" value="1"/>
</dbReference>
<dbReference type="GO" id="GO:0015833">
    <property type="term" value="P:peptide transport"/>
    <property type="evidence" value="ECO:0007669"/>
    <property type="project" value="TreeGrafter"/>
</dbReference>
<comment type="similarity">
    <text evidence="1">Belongs to the bacterial solute-binding protein 5 family.</text>
</comment>
<evidence type="ECO:0000313" key="6">
    <source>
        <dbReference type="EMBL" id="PIW14523.1"/>
    </source>
</evidence>
<evidence type="ECO:0000256" key="3">
    <source>
        <dbReference type="ARBA" id="ARBA00022729"/>
    </source>
</evidence>
<dbReference type="GO" id="GO:1904680">
    <property type="term" value="F:peptide transmembrane transporter activity"/>
    <property type="evidence" value="ECO:0007669"/>
    <property type="project" value="TreeGrafter"/>
</dbReference>
<keyword evidence="2" id="KW-0813">Transport</keyword>
<accession>A0A2M7FYS7</accession>
<dbReference type="CDD" id="cd00995">
    <property type="entry name" value="PBP2_NikA_DppA_OppA_like"/>
    <property type="match status" value="1"/>
</dbReference>
<proteinExistence type="inferred from homology"/>
<gene>
    <name evidence="6" type="ORF">COW36_21010</name>
</gene>
<dbReference type="SUPFAM" id="SSF53850">
    <property type="entry name" value="Periplasmic binding protein-like II"/>
    <property type="match status" value="1"/>
</dbReference>
<dbReference type="InterPro" id="IPR000914">
    <property type="entry name" value="SBP_5_dom"/>
</dbReference>
<dbReference type="PANTHER" id="PTHR30290">
    <property type="entry name" value="PERIPLASMIC BINDING COMPONENT OF ABC TRANSPORTER"/>
    <property type="match status" value="1"/>
</dbReference>
<feature type="signal peptide" evidence="4">
    <location>
        <begin position="1"/>
        <end position="26"/>
    </location>
</feature>
<feature type="chain" id="PRO_5014604574" description="Solute-binding protein family 5 domain-containing protein" evidence="4">
    <location>
        <begin position="27"/>
        <end position="576"/>
    </location>
</feature>
<dbReference type="EMBL" id="PFFQ01000059">
    <property type="protein sequence ID" value="PIW14523.1"/>
    <property type="molecule type" value="Genomic_DNA"/>
</dbReference>
<evidence type="ECO:0000256" key="4">
    <source>
        <dbReference type="SAM" id="SignalP"/>
    </source>
</evidence>
<organism evidence="6 7">
    <name type="scientific">bacterium (Candidatus Blackallbacteria) CG17_big_fil_post_rev_8_21_14_2_50_48_46</name>
    <dbReference type="NCBI Taxonomy" id="2014261"/>
    <lineage>
        <taxon>Bacteria</taxon>
        <taxon>Candidatus Blackallbacteria</taxon>
    </lineage>
</organism>
<dbReference type="InterPro" id="IPR030678">
    <property type="entry name" value="Peptide/Ni-bd"/>
</dbReference>
<dbReference type="GO" id="GO:0042597">
    <property type="term" value="C:periplasmic space"/>
    <property type="evidence" value="ECO:0007669"/>
    <property type="project" value="UniProtKB-ARBA"/>
</dbReference>
<dbReference type="PANTHER" id="PTHR30290:SF9">
    <property type="entry name" value="OLIGOPEPTIDE-BINDING PROTEIN APPA"/>
    <property type="match status" value="1"/>
</dbReference>
<comment type="caution">
    <text evidence="6">The sequence shown here is derived from an EMBL/GenBank/DDBJ whole genome shotgun (WGS) entry which is preliminary data.</text>
</comment>
<name>A0A2M7FYS7_9BACT</name>
<evidence type="ECO:0000256" key="2">
    <source>
        <dbReference type="ARBA" id="ARBA00022448"/>
    </source>
</evidence>
<dbReference type="PIRSF" id="PIRSF002741">
    <property type="entry name" value="MppA"/>
    <property type="match status" value="1"/>
</dbReference>
<reference evidence="6 7" key="1">
    <citation type="submission" date="2017-09" db="EMBL/GenBank/DDBJ databases">
        <title>Depth-based differentiation of microbial function through sediment-hosted aquifers and enrichment of novel symbionts in the deep terrestrial subsurface.</title>
        <authorList>
            <person name="Probst A.J."/>
            <person name="Ladd B."/>
            <person name="Jarett J.K."/>
            <person name="Geller-Mcgrath D.E."/>
            <person name="Sieber C.M."/>
            <person name="Emerson J.B."/>
            <person name="Anantharaman K."/>
            <person name="Thomas B.C."/>
            <person name="Malmstrom R."/>
            <person name="Stieglmeier M."/>
            <person name="Klingl A."/>
            <person name="Woyke T."/>
            <person name="Ryan C.M."/>
            <person name="Banfield J.F."/>
        </authorList>
    </citation>
    <scope>NUCLEOTIDE SEQUENCE [LARGE SCALE GENOMIC DNA]</scope>
    <source>
        <strain evidence="6">CG17_big_fil_post_rev_8_21_14_2_50_48_46</strain>
    </source>
</reference>